<keyword evidence="2" id="KW-1185">Reference proteome</keyword>
<dbReference type="SUPFAM" id="SSF55486">
    <property type="entry name" value="Metalloproteases ('zincins'), catalytic domain"/>
    <property type="match status" value="1"/>
</dbReference>
<evidence type="ECO:0000313" key="2">
    <source>
        <dbReference type="Proteomes" id="UP001291930"/>
    </source>
</evidence>
<protein>
    <recommendedName>
        <fullName evidence="3">Peptidase M4 C-terminal domain-containing protein</fullName>
    </recommendedName>
</protein>
<comment type="caution">
    <text evidence="1">The sequence shown here is derived from an EMBL/GenBank/DDBJ whole genome shotgun (WGS) entry which is preliminary data.</text>
</comment>
<accession>A0ABU5JYX2</accession>
<dbReference type="EMBL" id="JAXOVW010000036">
    <property type="protein sequence ID" value="MDZ5608644.1"/>
    <property type="molecule type" value="Genomic_DNA"/>
</dbReference>
<name>A0ABU5JYX2_9BACI</name>
<gene>
    <name evidence="1" type="ORF">U2I54_16570</name>
</gene>
<dbReference type="RefSeq" id="WP_374218349.1">
    <property type="nucleotide sequence ID" value="NZ_JAXOVW010000036.1"/>
</dbReference>
<dbReference type="Proteomes" id="UP001291930">
    <property type="component" value="Unassembled WGS sequence"/>
</dbReference>
<proteinExistence type="predicted"/>
<reference evidence="2" key="1">
    <citation type="submission" date="2023-11" db="EMBL/GenBank/DDBJ databases">
        <title>Genome Sequence of Bacillus pseudomycoides stain BUPM19.</title>
        <authorList>
            <person name="Farhat A."/>
        </authorList>
    </citation>
    <scope>NUCLEOTIDE SEQUENCE [LARGE SCALE GENOMIC DNA]</scope>
    <source>
        <strain evidence="2">BUPM19</strain>
    </source>
</reference>
<evidence type="ECO:0000313" key="1">
    <source>
        <dbReference type="EMBL" id="MDZ5608644.1"/>
    </source>
</evidence>
<organism evidence="1 2">
    <name type="scientific">Bacillus bingmayongensis</name>
    <dbReference type="NCBI Taxonomy" id="1150157"/>
    <lineage>
        <taxon>Bacteria</taxon>
        <taxon>Bacillati</taxon>
        <taxon>Bacillota</taxon>
        <taxon>Bacilli</taxon>
        <taxon>Bacillales</taxon>
        <taxon>Bacillaceae</taxon>
        <taxon>Bacillus</taxon>
    </lineage>
</organism>
<evidence type="ECO:0008006" key="3">
    <source>
        <dbReference type="Google" id="ProtNLM"/>
    </source>
</evidence>
<sequence length="418" mass="47797">MSQLLDARARDLGTRFLIYPQNKTIPGFEQPEVVYIDSPPRSIQAGPEDERMYVVDTLNKTPFEYPGSPPFSYRYDGPITKLPVYPNTEGHFDHLQPGSREFSAATMYATVRRVLDIWEDYFGRTIPWPFDPPKLLLIPRVEWGNAQSSPAGFLEFGFPRNPEESGLDRDNPHCENFDVLAHEFGHIIKYAVIGTPERLETDEYWGHHEAFGDLVAIIATLHFESVVDRLLNNTKGNLFSVNELARVGELRNGRSIRVAFNNKKMSDVGREAHDLSEPFTGGAFDILIEMFQIALIERGFISKQLGELAYEAHFGQVPEVQPQFTALYQGKEAEFKDALLYARDRFGKLMATAWSQTSKENLHYGNVLRNILNADQHLYGGKYQHTINGCFYWREITTETALEIPRFKTHLVDKLEKS</sequence>